<dbReference type="Proteomes" id="UP000006804">
    <property type="component" value="Chromosome"/>
</dbReference>
<evidence type="ECO:0000313" key="2">
    <source>
        <dbReference type="EMBL" id="AEH50476.1"/>
    </source>
</evidence>
<accession>F7YVG5</accession>
<dbReference type="HOGENOM" id="CLU_191514_0_0_0"/>
<organism evidence="2 3">
    <name type="scientific">Pseudothermotoga thermarum DSM 5069</name>
    <dbReference type="NCBI Taxonomy" id="688269"/>
    <lineage>
        <taxon>Bacteria</taxon>
        <taxon>Thermotogati</taxon>
        <taxon>Thermotogota</taxon>
        <taxon>Thermotogae</taxon>
        <taxon>Thermotogales</taxon>
        <taxon>Thermotogaceae</taxon>
        <taxon>Pseudothermotoga</taxon>
    </lineage>
</organism>
<dbReference type="KEGG" id="tta:Theth_0381"/>
<keyword evidence="3" id="KW-1185">Reference proteome</keyword>
<dbReference type="AlphaFoldDB" id="F7YVG5"/>
<keyword evidence="1" id="KW-0175">Coiled coil</keyword>
<evidence type="ECO:0000313" key="3">
    <source>
        <dbReference type="Proteomes" id="UP000006804"/>
    </source>
</evidence>
<dbReference type="STRING" id="688269.Theth_0381"/>
<evidence type="ECO:0000256" key="1">
    <source>
        <dbReference type="SAM" id="Coils"/>
    </source>
</evidence>
<dbReference type="PATRIC" id="fig|688269.3.peg.392"/>
<reference evidence="2 3" key="1">
    <citation type="submission" date="2010-11" db="EMBL/GenBank/DDBJ databases">
        <title>The complete genome of Thermotoga thermarum DSM 5069.</title>
        <authorList>
            <consortium name="US DOE Joint Genome Institute (JGI-PGF)"/>
            <person name="Lucas S."/>
            <person name="Copeland A."/>
            <person name="Lapidus A."/>
            <person name="Bruce D."/>
            <person name="Goodwin L."/>
            <person name="Pitluck S."/>
            <person name="Kyrpides N."/>
            <person name="Mavromatis K."/>
            <person name="Ivanova N."/>
            <person name="Zeytun A."/>
            <person name="Brettin T."/>
            <person name="Detter J.C."/>
            <person name="Tapia R."/>
            <person name="Han C."/>
            <person name="Land M."/>
            <person name="Hauser L."/>
            <person name="Markowitz V."/>
            <person name="Cheng J.-F."/>
            <person name="Hugenholtz P."/>
            <person name="Woyke T."/>
            <person name="Wu D."/>
            <person name="Spring S."/>
            <person name="Schroeder M."/>
            <person name="Brambilla E."/>
            <person name="Klenk H.-P."/>
            <person name="Eisen J.A."/>
        </authorList>
    </citation>
    <scope>NUCLEOTIDE SEQUENCE [LARGE SCALE GENOMIC DNA]</scope>
    <source>
        <strain evidence="2 3">DSM 5069</strain>
    </source>
</reference>
<protein>
    <submittedName>
        <fullName evidence="2">Uncharacterized protein</fullName>
    </submittedName>
</protein>
<feature type="coiled-coil region" evidence="1">
    <location>
        <begin position="4"/>
        <end position="66"/>
    </location>
</feature>
<sequence>MEKLQELESLLNRLIDDYVKTKEENEKLWARMNEALSKIEKLDKEKRELESLVEMYRSSLNSLVEKLQNMLGAVDYAVEADRQDKT</sequence>
<dbReference type="EMBL" id="CP002351">
    <property type="protein sequence ID" value="AEH50476.1"/>
    <property type="molecule type" value="Genomic_DNA"/>
</dbReference>
<proteinExistence type="predicted"/>
<gene>
    <name evidence="2" type="ORF">Theth_0381</name>
</gene>
<name>F7YVG5_9THEM</name>